<sequence>MLRTLKGHVDVMVKRCEDGDMKIGELARRTGVSVRALRYYQEQGLLAPTRDANGYRCFAASDVSRVATIQLLFSTGMRSSCVIEALPCMTGATDDAAPALVKNLLVVRERLVSDIQHRTRSLAVLERVLASAIPDSGPAPVFEGGYDDCIVRTTTPRTALPSK</sequence>
<name>A0ABP4TVW9_9ACTN</name>
<organism evidence="3 4">
    <name type="scientific">Fodinicola feengrottensis</name>
    <dbReference type="NCBI Taxonomy" id="435914"/>
    <lineage>
        <taxon>Bacteria</taxon>
        <taxon>Bacillati</taxon>
        <taxon>Actinomycetota</taxon>
        <taxon>Actinomycetes</taxon>
        <taxon>Mycobacteriales</taxon>
        <taxon>Fodinicola</taxon>
    </lineage>
</organism>
<evidence type="ECO:0000313" key="4">
    <source>
        <dbReference type="Proteomes" id="UP001500618"/>
    </source>
</evidence>
<dbReference type="InterPro" id="IPR047057">
    <property type="entry name" value="MerR_fam"/>
</dbReference>
<dbReference type="PANTHER" id="PTHR30204">
    <property type="entry name" value="REDOX-CYCLING DRUG-SENSING TRANSCRIPTIONAL ACTIVATOR SOXR"/>
    <property type="match status" value="1"/>
</dbReference>
<accession>A0ABP4TVW9</accession>
<dbReference type="SMART" id="SM00422">
    <property type="entry name" value="HTH_MERR"/>
    <property type="match status" value="1"/>
</dbReference>
<dbReference type="PRINTS" id="PR00040">
    <property type="entry name" value="HTHMERR"/>
</dbReference>
<keyword evidence="4" id="KW-1185">Reference proteome</keyword>
<keyword evidence="1" id="KW-0238">DNA-binding</keyword>
<feature type="domain" description="HTH merR-type" evidence="2">
    <location>
        <begin position="20"/>
        <end position="88"/>
    </location>
</feature>
<dbReference type="EMBL" id="BAAANY010000020">
    <property type="protein sequence ID" value="GAA1693445.1"/>
    <property type="molecule type" value="Genomic_DNA"/>
</dbReference>
<evidence type="ECO:0000256" key="1">
    <source>
        <dbReference type="ARBA" id="ARBA00023125"/>
    </source>
</evidence>
<evidence type="ECO:0000259" key="2">
    <source>
        <dbReference type="PROSITE" id="PS50937"/>
    </source>
</evidence>
<proteinExistence type="predicted"/>
<evidence type="ECO:0000313" key="3">
    <source>
        <dbReference type="EMBL" id="GAA1693445.1"/>
    </source>
</evidence>
<dbReference type="PROSITE" id="PS00552">
    <property type="entry name" value="HTH_MERR_1"/>
    <property type="match status" value="1"/>
</dbReference>
<dbReference type="InterPro" id="IPR000551">
    <property type="entry name" value="MerR-type_HTH_dom"/>
</dbReference>
<dbReference type="PANTHER" id="PTHR30204:SF97">
    <property type="entry name" value="MERR FAMILY REGULATORY PROTEIN"/>
    <property type="match status" value="1"/>
</dbReference>
<dbReference type="Gene3D" id="1.10.1660.10">
    <property type="match status" value="1"/>
</dbReference>
<dbReference type="Proteomes" id="UP001500618">
    <property type="component" value="Unassembled WGS sequence"/>
</dbReference>
<dbReference type="RefSeq" id="WP_279581186.1">
    <property type="nucleotide sequence ID" value="NZ_WOTO01000025.1"/>
</dbReference>
<dbReference type="InterPro" id="IPR009061">
    <property type="entry name" value="DNA-bd_dom_put_sf"/>
</dbReference>
<comment type="caution">
    <text evidence="3">The sequence shown here is derived from an EMBL/GenBank/DDBJ whole genome shotgun (WGS) entry which is preliminary data.</text>
</comment>
<protein>
    <recommendedName>
        <fullName evidence="2">HTH merR-type domain-containing protein</fullName>
    </recommendedName>
</protein>
<reference evidence="4" key="1">
    <citation type="journal article" date="2019" name="Int. J. Syst. Evol. Microbiol.">
        <title>The Global Catalogue of Microorganisms (GCM) 10K type strain sequencing project: providing services to taxonomists for standard genome sequencing and annotation.</title>
        <authorList>
            <consortium name="The Broad Institute Genomics Platform"/>
            <consortium name="The Broad Institute Genome Sequencing Center for Infectious Disease"/>
            <person name="Wu L."/>
            <person name="Ma J."/>
        </authorList>
    </citation>
    <scope>NUCLEOTIDE SEQUENCE [LARGE SCALE GENOMIC DNA]</scope>
    <source>
        <strain evidence="4">JCM 14718</strain>
    </source>
</reference>
<dbReference type="Pfam" id="PF00376">
    <property type="entry name" value="MerR"/>
    <property type="match status" value="1"/>
</dbReference>
<gene>
    <name evidence="3" type="ORF">GCM10009765_48400</name>
</gene>
<dbReference type="PROSITE" id="PS50937">
    <property type="entry name" value="HTH_MERR_2"/>
    <property type="match status" value="1"/>
</dbReference>
<dbReference type="SUPFAM" id="SSF46955">
    <property type="entry name" value="Putative DNA-binding domain"/>
    <property type="match status" value="1"/>
</dbReference>